<evidence type="ECO:0000259" key="8">
    <source>
        <dbReference type="Pfam" id="PF01494"/>
    </source>
</evidence>
<evidence type="ECO:0000313" key="10">
    <source>
        <dbReference type="Proteomes" id="UP001524642"/>
    </source>
</evidence>
<organism evidence="9 10">
    <name type="scientific">Roseomonas populi</name>
    <dbReference type="NCBI Taxonomy" id="3121582"/>
    <lineage>
        <taxon>Bacteria</taxon>
        <taxon>Pseudomonadati</taxon>
        <taxon>Pseudomonadota</taxon>
        <taxon>Alphaproteobacteria</taxon>
        <taxon>Acetobacterales</taxon>
        <taxon>Roseomonadaceae</taxon>
        <taxon>Roseomonas</taxon>
    </lineage>
</organism>
<comment type="cofactor">
    <cofactor evidence="1">
        <name>FAD</name>
        <dbReference type="ChEBI" id="CHEBI:57692"/>
    </cofactor>
</comment>
<evidence type="ECO:0000256" key="7">
    <source>
        <dbReference type="ARBA" id="ARBA00023033"/>
    </source>
</evidence>
<reference evidence="9 10" key="1">
    <citation type="submission" date="2022-06" db="EMBL/GenBank/DDBJ databases">
        <title>Roseomonas CN29.</title>
        <authorList>
            <person name="Cheng Y."/>
            <person name="He X."/>
        </authorList>
    </citation>
    <scope>NUCLEOTIDE SEQUENCE [LARGE SCALE GENOMIC DNA]</scope>
    <source>
        <strain evidence="9 10">CN29</strain>
    </source>
</reference>
<name>A0ABT1X5Z8_9PROT</name>
<keyword evidence="5" id="KW-0274">FAD</keyword>
<evidence type="ECO:0000256" key="1">
    <source>
        <dbReference type="ARBA" id="ARBA00001974"/>
    </source>
</evidence>
<keyword evidence="6" id="KW-0560">Oxidoreductase</keyword>
<evidence type="ECO:0000256" key="3">
    <source>
        <dbReference type="ARBA" id="ARBA00005349"/>
    </source>
</evidence>
<proteinExistence type="inferred from homology"/>
<dbReference type="Proteomes" id="UP001524642">
    <property type="component" value="Unassembled WGS sequence"/>
</dbReference>
<evidence type="ECO:0000256" key="6">
    <source>
        <dbReference type="ARBA" id="ARBA00023002"/>
    </source>
</evidence>
<gene>
    <name evidence="9" type="primary">ubiM</name>
    <name evidence="9" type="ORF">NRP21_15820</name>
</gene>
<dbReference type="InterPro" id="IPR010971">
    <property type="entry name" value="UbiH/COQ6"/>
</dbReference>
<feature type="domain" description="FAD-binding" evidence="8">
    <location>
        <begin position="3"/>
        <end position="320"/>
    </location>
</feature>
<dbReference type="InterPro" id="IPR051205">
    <property type="entry name" value="UbiH/COQ6_monooxygenase"/>
</dbReference>
<evidence type="ECO:0000256" key="4">
    <source>
        <dbReference type="ARBA" id="ARBA00022630"/>
    </source>
</evidence>
<dbReference type="PANTHER" id="PTHR43876:SF25">
    <property type="entry name" value="MONOOXYGENASE NMA2164"/>
    <property type="match status" value="1"/>
</dbReference>
<keyword evidence="4" id="KW-0285">Flavoprotein</keyword>
<dbReference type="NCBIfam" id="NF006593">
    <property type="entry name" value="PRK09126.1"/>
    <property type="match status" value="1"/>
</dbReference>
<dbReference type="PANTHER" id="PTHR43876">
    <property type="entry name" value="UBIQUINONE BIOSYNTHESIS MONOOXYGENASE COQ6, MITOCHONDRIAL"/>
    <property type="match status" value="1"/>
</dbReference>
<keyword evidence="10" id="KW-1185">Reference proteome</keyword>
<evidence type="ECO:0000256" key="5">
    <source>
        <dbReference type="ARBA" id="ARBA00022827"/>
    </source>
</evidence>
<dbReference type="EMBL" id="JANJOU010000013">
    <property type="protein sequence ID" value="MCR0983525.1"/>
    <property type="molecule type" value="Genomic_DNA"/>
</dbReference>
<accession>A0ABT1X5Z8</accession>
<dbReference type="SUPFAM" id="SSF51905">
    <property type="entry name" value="FAD/NAD(P)-binding domain"/>
    <property type="match status" value="1"/>
</dbReference>
<evidence type="ECO:0000313" key="9">
    <source>
        <dbReference type="EMBL" id="MCR0983525.1"/>
    </source>
</evidence>
<dbReference type="Pfam" id="PF01494">
    <property type="entry name" value="FAD_binding_3"/>
    <property type="match status" value="1"/>
</dbReference>
<comment type="caution">
    <text evidence="9">The sequence shown here is derived from an EMBL/GenBank/DDBJ whole genome shotgun (WGS) entry which is preliminary data.</text>
</comment>
<dbReference type="InterPro" id="IPR002938">
    <property type="entry name" value="FAD-bd"/>
</dbReference>
<dbReference type="InterPro" id="IPR036188">
    <property type="entry name" value="FAD/NAD-bd_sf"/>
</dbReference>
<sequence length="397" mass="41839">MHDVVIIGAGPVGLALAVLLAREGLSPVLVERQPEAALADPAFDGREIALTHHSRALLERIGAWDLIPAEAISPLRQARVLNGADPFALTFDTGGAGRGTEALGFLVANHLIRRALYGVARSVPAIDLRAGTAVERVATGPAAAELHLAGGEVLQAPLTVAADTRFSQARKQMGIAASVRDFRRSMLVCRVEHTAPHGHVATEWFDYGQTVALLPLNGGASSLVLTRAPGEIARLMELPPLAFEAEMTRALRRRGLGPVRLASTRHSYPLAATYARHFASPRFALAGDAAVGMLPITAHGFNLGLRGAETLADAVAEARRRGGDIGAPAVLRRFEAAHRLATGPLYAATNAIAALYSREDLPARLARHAVLRVGGALSPIRQAVSAMLMDRGATPGR</sequence>
<protein>
    <submittedName>
        <fullName evidence="9">5-demethoxyubiquinol-8 5-hydroxylase UbiM</fullName>
    </submittedName>
</protein>
<dbReference type="Gene3D" id="3.50.50.60">
    <property type="entry name" value="FAD/NAD(P)-binding domain"/>
    <property type="match status" value="2"/>
</dbReference>
<keyword evidence="7" id="KW-0503">Monooxygenase</keyword>
<evidence type="ECO:0000256" key="2">
    <source>
        <dbReference type="ARBA" id="ARBA00004749"/>
    </source>
</evidence>
<comment type="pathway">
    <text evidence="2">Cofactor biosynthesis; ubiquinone biosynthesis.</text>
</comment>
<dbReference type="PRINTS" id="PR00420">
    <property type="entry name" value="RNGMNOXGNASE"/>
</dbReference>
<dbReference type="RefSeq" id="WP_257717190.1">
    <property type="nucleotide sequence ID" value="NZ_JANJOU010000013.1"/>
</dbReference>
<dbReference type="NCBIfam" id="TIGR01988">
    <property type="entry name" value="Ubi-OHases"/>
    <property type="match status" value="1"/>
</dbReference>
<comment type="similarity">
    <text evidence="3">Belongs to the UbiH/COQ6 family.</text>
</comment>